<dbReference type="SUPFAM" id="SSF117892">
    <property type="entry name" value="Band 7/SPFH domain"/>
    <property type="match status" value="1"/>
</dbReference>
<keyword evidence="4 8" id="KW-1133">Transmembrane helix</keyword>
<sequence length="346" mass="38665">MSWQNNNGGKDRGPWGNGPSGGGQQPPDIDELIRRGQDKFRSAFGGGNGQGGGKSMISLIVLALVFGYLYAGFYKIQPDEAGVVLRFGKYIETKGTGLHFHFPPIDKVYKPKVTAVNKIDVGFGGSTKERQMLTGDENIVDVKYSILWRIKDPARFLFNLDKREQSIKSISESAMREVVAKTAIQQIMTSERLGIEIEVRGIMQDVLNHYEAGIEITQIKMDTVSPPAQVSEAFNDVQRAEADRDKTINEAKKYQNKIVPTARGQAERMNQEAEAYKAKAITKAQGESARFLSVYEQYKLAKDVTRQRLYLETMERILGNTDKVILEGDGNGVLPYLPLPEIRKQK</sequence>
<evidence type="ECO:0000256" key="2">
    <source>
        <dbReference type="ARBA" id="ARBA00006971"/>
    </source>
</evidence>
<evidence type="ECO:0000256" key="4">
    <source>
        <dbReference type="ARBA" id="ARBA00022989"/>
    </source>
</evidence>
<dbReference type="GO" id="GO:0016020">
    <property type="term" value="C:membrane"/>
    <property type="evidence" value="ECO:0007669"/>
    <property type="project" value="UniProtKB-SubCell"/>
</dbReference>
<evidence type="ECO:0000256" key="7">
    <source>
        <dbReference type="SAM" id="MobiDB-lite"/>
    </source>
</evidence>
<proteinExistence type="inferred from homology"/>
<evidence type="ECO:0000313" key="10">
    <source>
        <dbReference type="EMBL" id="VAX04629.1"/>
    </source>
</evidence>
<feature type="transmembrane region" description="Helical" evidence="8">
    <location>
        <begin position="56"/>
        <end position="76"/>
    </location>
</feature>
<organism evidence="10">
    <name type="scientific">hydrothermal vent metagenome</name>
    <dbReference type="NCBI Taxonomy" id="652676"/>
    <lineage>
        <taxon>unclassified sequences</taxon>
        <taxon>metagenomes</taxon>
        <taxon>ecological metagenomes</taxon>
    </lineage>
</organism>
<feature type="coiled-coil region" evidence="6">
    <location>
        <begin position="230"/>
        <end position="257"/>
    </location>
</feature>
<dbReference type="InterPro" id="IPR036013">
    <property type="entry name" value="Band_7/SPFH_dom_sf"/>
</dbReference>
<reference evidence="10" key="1">
    <citation type="submission" date="2018-06" db="EMBL/GenBank/DDBJ databases">
        <authorList>
            <person name="Zhirakovskaya E."/>
        </authorList>
    </citation>
    <scope>NUCLEOTIDE SEQUENCE</scope>
</reference>
<gene>
    <name evidence="10" type="ORF">MNBD_ALPHA03-2172</name>
</gene>
<feature type="compositionally biased region" description="Gly residues" evidence="7">
    <location>
        <begin position="15"/>
        <end position="24"/>
    </location>
</feature>
<dbReference type="EMBL" id="UOFW01000099">
    <property type="protein sequence ID" value="VAX04629.1"/>
    <property type="molecule type" value="Genomic_DNA"/>
</dbReference>
<dbReference type="Pfam" id="PF01145">
    <property type="entry name" value="Band_7"/>
    <property type="match status" value="1"/>
</dbReference>
<feature type="domain" description="Band 7" evidence="9">
    <location>
        <begin position="71"/>
        <end position="238"/>
    </location>
</feature>
<dbReference type="PANTHER" id="PTHR43327:SF2">
    <property type="entry name" value="MODULATOR OF FTSH PROTEASE HFLK"/>
    <property type="match status" value="1"/>
</dbReference>
<evidence type="ECO:0000256" key="5">
    <source>
        <dbReference type="ARBA" id="ARBA00023136"/>
    </source>
</evidence>
<accession>A0A3B1AFC2</accession>
<evidence type="ECO:0000259" key="9">
    <source>
        <dbReference type="SMART" id="SM00244"/>
    </source>
</evidence>
<comment type="similarity">
    <text evidence="2">Belongs to the band 7/mec-2 family. HflK subfamily.</text>
</comment>
<dbReference type="InterPro" id="IPR001107">
    <property type="entry name" value="Band_7"/>
</dbReference>
<dbReference type="NCBIfam" id="TIGR01933">
    <property type="entry name" value="hflK"/>
    <property type="match status" value="1"/>
</dbReference>
<dbReference type="InterPro" id="IPR020980">
    <property type="entry name" value="Membrane_HflK_N"/>
</dbReference>
<keyword evidence="5 8" id="KW-0472">Membrane</keyword>
<dbReference type="CDD" id="cd03404">
    <property type="entry name" value="SPFH_HflK"/>
    <property type="match status" value="1"/>
</dbReference>
<dbReference type="AlphaFoldDB" id="A0A3B1AFC2"/>
<dbReference type="Pfam" id="PF12221">
    <property type="entry name" value="HflK_N"/>
    <property type="match status" value="1"/>
</dbReference>
<name>A0A3B1AFC2_9ZZZZ</name>
<evidence type="ECO:0000256" key="1">
    <source>
        <dbReference type="ARBA" id="ARBA00004370"/>
    </source>
</evidence>
<protein>
    <submittedName>
        <fullName evidence="10">HflK protein</fullName>
    </submittedName>
</protein>
<evidence type="ECO:0000256" key="6">
    <source>
        <dbReference type="SAM" id="Coils"/>
    </source>
</evidence>
<dbReference type="SMART" id="SM00244">
    <property type="entry name" value="PHB"/>
    <property type="match status" value="1"/>
</dbReference>
<evidence type="ECO:0000256" key="8">
    <source>
        <dbReference type="SAM" id="Phobius"/>
    </source>
</evidence>
<dbReference type="InterPro" id="IPR010201">
    <property type="entry name" value="HflK"/>
</dbReference>
<dbReference type="InterPro" id="IPR050710">
    <property type="entry name" value="Band7/mec-2_domain"/>
</dbReference>
<evidence type="ECO:0000256" key="3">
    <source>
        <dbReference type="ARBA" id="ARBA00022692"/>
    </source>
</evidence>
<comment type="subcellular location">
    <subcellularLocation>
        <location evidence="1">Membrane</location>
    </subcellularLocation>
</comment>
<dbReference type="Gene3D" id="3.30.479.30">
    <property type="entry name" value="Band 7 domain"/>
    <property type="match status" value="1"/>
</dbReference>
<keyword evidence="3 8" id="KW-0812">Transmembrane</keyword>
<keyword evidence="6" id="KW-0175">Coiled coil</keyword>
<dbReference type="PANTHER" id="PTHR43327">
    <property type="entry name" value="STOMATIN-LIKE PROTEIN 2, MITOCHONDRIAL"/>
    <property type="match status" value="1"/>
</dbReference>
<feature type="region of interest" description="Disordered" evidence="7">
    <location>
        <begin position="1"/>
        <end position="30"/>
    </location>
</feature>